<dbReference type="PANTHER" id="PTHR43045:SF4">
    <property type="entry name" value="TRANSPORTER YDFJ-RELATED"/>
    <property type="match status" value="1"/>
</dbReference>
<keyword evidence="10" id="KW-1185">Reference proteome</keyword>
<keyword evidence="5 7" id="KW-1133">Transmembrane helix</keyword>
<feature type="transmembrane region" description="Helical" evidence="7">
    <location>
        <begin position="154"/>
        <end position="181"/>
    </location>
</feature>
<accession>A0ABZ0WT54</accession>
<dbReference type="PROSITE" id="PS00217">
    <property type="entry name" value="SUGAR_TRANSPORT_2"/>
    <property type="match status" value="1"/>
</dbReference>
<proteinExistence type="predicted"/>
<evidence type="ECO:0000256" key="5">
    <source>
        <dbReference type="ARBA" id="ARBA00022989"/>
    </source>
</evidence>
<dbReference type="PANTHER" id="PTHR43045">
    <property type="entry name" value="SHIKIMATE TRANSPORTER"/>
    <property type="match status" value="1"/>
</dbReference>
<evidence type="ECO:0000256" key="6">
    <source>
        <dbReference type="ARBA" id="ARBA00023136"/>
    </source>
</evidence>
<sequence>MNQPTAASLSPAAKRSMFGGAFMMFIDTFDIYLPAFILPAIIGYFIPKSLPESIQVTVSTLIFTATLLGRPLGGLIFGHLSDKYGRKKIAMLVSAGFTFVTFVLSIMPGYAQWGYGAVVLFILLRFLDGIFLGGGYASALPLALERSPIPMRGLVGGLMAASAVFSVIAINAIQFVLLLFISRAQYSAWGWRLPFLAGVLFGVVYLFYYAKVPELEFKGLHGTRAKKQPLGELLGNRAHVRKAGILFLMMTGYWFSNQMALSLLPSLMMGYLHVPASIFTKWAIVANVAVMIAVVAFGVLSQKIGRRRMLMIFGVAITLSPFLYHTIVEYGKGAHDAAGMGVAISVLMIVASGSLGVVITYLNECFPTRMRSTGYSLAYYLSVIVPGLYSFWLLGLQKFMPYEYTPLVLECVGGLLFLFSAWAGPETRDVDLLAIAEGRAPSHEESPREALKRISGEVAR</sequence>
<evidence type="ECO:0000256" key="7">
    <source>
        <dbReference type="SAM" id="Phobius"/>
    </source>
</evidence>
<evidence type="ECO:0000256" key="2">
    <source>
        <dbReference type="ARBA" id="ARBA00022448"/>
    </source>
</evidence>
<evidence type="ECO:0000256" key="1">
    <source>
        <dbReference type="ARBA" id="ARBA00004651"/>
    </source>
</evidence>
<feature type="transmembrane region" description="Helical" evidence="7">
    <location>
        <begin position="309"/>
        <end position="327"/>
    </location>
</feature>
<reference evidence="9 10" key="1">
    <citation type="submission" date="2023-12" db="EMBL/GenBank/DDBJ databases">
        <title>Genome sequencing and assembly of bacterial species from a model synthetic community.</title>
        <authorList>
            <person name="Hogle S.L."/>
        </authorList>
    </citation>
    <scope>NUCLEOTIDE SEQUENCE [LARGE SCALE GENOMIC DNA]</scope>
    <source>
        <strain evidence="9 10">HAMBI 2494</strain>
    </source>
</reference>
<evidence type="ECO:0000259" key="8">
    <source>
        <dbReference type="PROSITE" id="PS50850"/>
    </source>
</evidence>
<evidence type="ECO:0000313" key="9">
    <source>
        <dbReference type="EMBL" id="WQD80582.1"/>
    </source>
</evidence>
<dbReference type="SUPFAM" id="SSF103473">
    <property type="entry name" value="MFS general substrate transporter"/>
    <property type="match status" value="1"/>
</dbReference>
<dbReference type="Pfam" id="PF07690">
    <property type="entry name" value="MFS_1"/>
    <property type="match status" value="1"/>
</dbReference>
<organism evidence="9 10">
    <name type="scientific">Paraburkholderia kururiensis</name>
    <dbReference type="NCBI Taxonomy" id="984307"/>
    <lineage>
        <taxon>Bacteria</taxon>
        <taxon>Pseudomonadati</taxon>
        <taxon>Pseudomonadota</taxon>
        <taxon>Betaproteobacteria</taxon>
        <taxon>Burkholderiales</taxon>
        <taxon>Burkholderiaceae</taxon>
        <taxon>Paraburkholderia</taxon>
    </lineage>
</organism>
<feature type="transmembrane region" description="Helical" evidence="7">
    <location>
        <begin position="117"/>
        <end position="142"/>
    </location>
</feature>
<evidence type="ECO:0000313" key="10">
    <source>
        <dbReference type="Proteomes" id="UP001325479"/>
    </source>
</evidence>
<dbReference type="InterPro" id="IPR005829">
    <property type="entry name" value="Sugar_transporter_CS"/>
</dbReference>
<dbReference type="RefSeq" id="WP_114810371.1">
    <property type="nucleotide sequence ID" value="NZ_CP139965.1"/>
</dbReference>
<feature type="transmembrane region" description="Helical" evidence="7">
    <location>
        <begin position="245"/>
        <end position="267"/>
    </location>
</feature>
<dbReference type="InterPro" id="IPR011701">
    <property type="entry name" value="MFS"/>
</dbReference>
<keyword evidence="4 7" id="KW-0812">Transmembrane</keyword>
<dbReference type="Gene3D" id="1.20.1250.20">
    <property type="entry name" value="MFS general substrate transporter like domains"/>
    <property type="match status" value="2"/>
</dbReference>
<gene>
    <name evidence="9" type="ORF">U0042_13355</name>
</gene>
<feature type="transmembrane region" description="Helical" evidence="7">
    <location>
        <begin position="89"/>
        <end position="111"/>
    </location>
</feature>
<dbReference type="InterPro" id="IPR020846">
    <property type="entry name" value="MFS_dom"/>
</dbReference>
<comment type="subcellular location">
    <subcellularLocation>
        <location evidence="1">Cell membrane</location>
        <topology evidence="1">Multi-pass membrane protein</topology>
    </subcellularLocation>
</comment>
<feature type="transmembrane region" description="Helical" evidence="7">
    <location>
        <begin position="21"/>
        <end position="46"/>
    </location>
</feature>
<feature type="transmembrane region" description="Helical" evidence="7">
    <location>
        <begin position="279"/>
        <end position="300"/>
    </location>
</feature>
<evidence type="ECO:0000256" key="4">
    <source>
        <dbReference type="ARBA" id="ARBA00022692"/>
    </source>
</evidence>
<feature type="transmembrane region" description="Helical" evidence="7">
    <location>
        <begin position="339"/>
        <end position="362"/>
    </location>
</feature>
<dbReference type="EMBL" id="CP139965">
    <property type="protein sequence ID" value="WQD80582.1"/>
    <property type="molecule type" value="Genomic_DNA"/>
</dbReference>
<dbReference type="InterPro" id="IPR036259">
    <property type="entry name" value="MFS_trans_sf"/>
</dbReference>
<keyword evidence="6 7" id="KW-0472">Membrane</keyword>
<feature type="domain" description="Major facilitator superfamily (MFS) profile" evidence="8">
    <location>
        <begin position="16"/>
        <end position="428"/>
    </location>
</feature>
<dbReference type="PROSITE" id="PS50850">
    <property type="entry name" value="MFS"/>
    <property type="match status" value="1"/>
</dbReference>
<feature type="transmembrane region" description="Helical" evidence="7">
    <location>
        <begin position="58"/>
        <end position="77"/>
    </location>
</feature>
<keyword evidence="3" id="KW-1003">Cell membrane</keyword>
<feature type="transmembrane region" description="Helical" evidence="7">
    <location>
        <begin position="404"/>
        <end position="423"/>
    </location>
</feature>
<name>A0ABZ0WT54_9BURK</name>
<dbReference type="Proteomes" id="UP001325479">
    <property type="component" value="Chromosome"/>
</dbReference>
<keyword evidence="2" id="KW-0813">Transport</keyword>
<evidence type="ECO:0000256" key="3">
    <source>
        <dbReference type="ARBA" id="ARBA00022475"/>
    </source>
</evidence>
<feature type="transmembrane region" description="Helical" evidence="7">
    <location>
        <begin position="374"/>
        <end position="392"/>
    </location>
</feature>
<feature type="transmembrane region" description="Helical" evidence="7">
    <location>
        <begin position="193"/>
        <end position="210"/>
    </location>
</feature>
<protein>
    <submittedName>
        <fullName evidence="9">MFS transporter</fullName>
    </submittedName>
</protein>